<dbReference type="Proteomes" id="UP000653454">
    <property type="component" value="Unassembled WGS sequence"/>
</dbReference>
<keyword evidence="9" id="KW-1185">Reference proteome</keyword>
<keyword evidence="3" id="KW-0805">Transcription regulation</keyword>
<comment type="caution">
    <text evidence="8">The sequence shown here is derived from an EMBL/GenBank/DDBJ whole genome shotgun (WGS) entry which is preliminary data.</text>
</comment>
<evidence type="ECO:0000256" key="1">
    <source>
        <dbReference type="ARBA" id="ARBA00011764"/>
    </source>
</evidence>
<proteinExistence type="predicted"/>
<comment type="subunit">
    <text evidence="1">Self-associates forming complexes of several hundred monomers.</text>
</comment>
<evidence type="ECO:0000256" key="4">
    <source>
        <dbReference type="ARBA" id="ARBA00023163"/>
    </source>
</evidence>
<comment type="function">
    <text evidence="5">Involved in transvection phenomena (= synapsis-dependent gene expression), where the synaptic pairing of chromosomes carrying genes with which zeste interacts influences the expression of these genes. Zeste binds to DNA and stimulates transcription from a nearby promoter.</text>
</comment>
<evidence type="ECO:0000256" key="5">
    <source>
        <dbReference type="ARBA" id="ARBA00025466"/>
    </source>
</evidence>
<accession>A0A8S4GI65</accession>
<feature type="region of interest" description="Disordered" evidence="6">
    <location>
        <begin position="636"/>
        <end position="679"/>
    </location>
</feature>
<evidence type="ECO:0000256" key="6">
    <source>
        <dbReference type="SAM" id="MobiDB-lite"/>
    </source>
</evidence>
<evidence type="ECO:0000256" key="2">
    <source>
        <dbReference type="ARBA" id="ARBA00016807"/>
    </source>
</evidence>
<dbReference type="Pfam" id="PF13873">
    <property type="entry name" value="Myb_DNA-bind_5"/>
    <property type="match status" value="1"/>
</dbReference>
<evidence type="ECO:0000256" key="3">
    <source>
        <dbReference type="ARBA" id="ARBA00023015"/>
    </source>
</evidence>
<evidence type="ECO:0000313" key="8">
    <source>
        <dbReference type="EMBL" id="CAG9138688.1"/>
    </source>
</evidence>
<dbReference type="EMBL" id="CAJHNJ030000736">
    <property type="protein sequence ID" value="CAG9138688.1"/>
    <property type="molecule type" value="Genomic_DNA"/>
</dbReference>
<keyword evidence="4" id="KW-0804">Transcription</keyword>
<dbReference type="AlphaFoldDB" id="A0A8S4GI65"/>
<feature type="domain" description="Myb/SANT-like DNA-binding" evidence="7">
    <location>
        <begin position="533"/>
        <end position="605"/>
    </location>
</feature>
<dbReference type="InterPro" id="IPR028002">
    <property type="entry name" value="Myb_DNA-bind_5"/>
</dbReference>
<name>A0A8S4GI65_PLUXY</name>
<gene>
    <name evidence="8" type="ORF">PLXY2_LOCUS16941</name>
</gene>
<sequence>METGCKMEPGTSMESRKHVRCTGSQLALLAKFMSLDPHFANMHYDEFHEYEDSDAKWEQLKNELKEYGPDKSVKQWKQSWRDLKRLARRADLDTLRANTTYQLVLDVIKQGSNYPYNSDDPSTNVVPFVCSKLDTTSDNATSAMHSDESLDASCDADPIASQDNYEQNIESIDESLEFKRRPRVRVTKVQLAKLVEIMSQDLMFAHGQHRHGIMDRKWRQLKDKLKVYGPDKAVEQWKQTWRDLKSKVRQTNFETTIMSDIDQKIVDILNQKVADTSQDDSGLHIEAIVVANNDASNNTGAAEMDCVDSQGASGADPIASPGRPANTEFDAYVEVKVELEEDMEADTSLESKKRTRCTNKQLAKLAEFMSLDPILASTKYTSPLQQHQMQKRWKEMQEKLKNYGPDKTIEQWKHTWRDLKKMARRADLETLRANRTYQLVLDVIKQNGFQGCTKPEEATNGESSEAAPDNTVMVAMKTEAWQSESSEEETVAFPHLLENIEFVPAALCNTNTNNHEVEDSQQNVEDGTLKKRYTRCTNNQLAELARIMRDDPVLVSGKYIGPCRSKEIVAKWAHAKERLKNLGPDKTVEQWKKTWRDLKNLARRASEDTLRVNTTYQMVLEALKQHEFDEPNNRLKSLVSENGEPSGAASDNSATGDMHTDEEQGGTSDDDSDDPSETLPEMGVEVTEEFINLKKEQNALLNKLCGLLEEQNKLLKRHRNPLTKRENNFKRGC</sequence>
<evidence type="ECO:0000259" key="7">
    <source>
        <dbReference type="Pfam" id="PF13873"/>
    </source>
</evidence>
<evidence type="ECO:0000313" key="9">
    <source>
        <dbReference type="Proteomes" id="UP000653454"/>
    </source>
</evidence>
<reference evidence="8" key="1">
    <citation type="submission" date="2020-11" db="EMBL/GenBank/DDBJ databases">
        <authorList>
            <person name="Whiteford S."/>
        </authorList>
    </citation>
    <scope>NUCLEOTIDE SEQUENCE</scope>
</reference>
<protein>
    <recommendedName>
        <fullName evidence="2">Regulatory protein zeste</fullName>
    </recommendedName>
</protein>
<organism evidence="8 9">
    <name type="scientific">Plutella xylostella</name>
    <name type="common">Diamondback moth</name>
    <name type="synonym">Plutella maculipennis</name>
    <dbReference type="NCBI Taxonomy" id="51655"/>
    <lineage>
        <taxon>Eukaryota</taxon>
        <taxon>Metazoa</taxon>
        <taxon>Ecdysozoa</taxon>
        <taxon>Arthropoda</taxon>
        <taxon>Hexapoda</taxon>
        <taxon>Insecta</taxon>
        <taxon>Pterygota</taxon>
        <taxon>Neoptera</taxon>
        <taxon>Endopterygota</taxon>
        <taxon>Lepidoptera</taxon>
        <taxon>Glossata</taxon>
        <taxon>Ditrysia</taxon>
        <taxon>Yponomeutoidea</taxon>
        <taxon>Plutellidae</taxon>
        <taxon>Plutella</taxon>
    </lineage>
</organism>